<accession>A0A8C6F2Q3</accession>
<sequence>MRLKSLQITKAGEKGTLLHWHSALQLRTTGLKQSSCFSLLSSWDYRHTTVPDCNKP</sequence>
<reference evidence="1" key="1">
    <citation type="submission" date="2025-08" db="UniProtKB">
        <authorList>
            <consortium name="Ensembl"/>
        </authorList>
    </citation>
    <scope>IDENTIFICATION</scope>
</reference>
<keyword evidence="2" id="KW-1185">Reference proteome</keyword>
<evidence type="ECO:0000313" key="2">
    <source>
        <dbReference type="Proteomes" id="UP000694561"/>
    </source>
</evidence>
<dbReference type="AlphaFoldDB" id="A0A8C6F2Q3"/>
<organism evidence="1 2">
    <name type="scientific">Monodon monoceros</name>
    <name type="common">Narwhal</name>
    <name type="synonym">Ceratodon monodon</name>
    <dbReference type="NCBI Taxonomy" id="40151"/>
    <lineage>
        <taxon>Eukaryota</taxon>
        <taxon>Metazoa</taxon>
        <taxon>Chordata</taxon>
        <taxon>Craniata</taxon>
        <taxon>Vertebrata</taxon>
        <taxon>Euteleostomi</taxon>
        <taxon>Mammalia</taxon>
        <taxon>Eutheria</taxon>
        <taxon>Laurasiatheria</taxon>
        <taxon>Artiodactyla</taxon>
        <taxon>Whippomorpha</taxon>
        <taxon>Cetacea</taxon>
        <taxon>Odontoceti</taxon>
        <taxon>Monodontidae</taxon>
        <taxon>Monodon</taxon>
    </lineage>
</organism>
<evidence type="ECO:0000313" key="1">
    <source>
        <dbReference type="Ensembl" id="ENSMMNP00015005972.1"/>
    </source>
</evidence>
<name>A0A8C6F2Q3_MONMO</name>
<protein>
    <submittedName>
        <fullName evidence="1">Uncharacterized protein</fullName>
    </submittedName>
</protein>
<proteinExistence type="predicted"/>
<dbReference type="Ensembl" id="ENSMMNT00015006534.1">
    <property type="protein sequence ID" value="ENSMMNP00015005972.1"/>
    <property type="gene ID" value="ENSMMNG00015004472.1"/>
</dbReference>
<reference evidence="1" key="2">
    <citation type="submission" date="2025-09" db="UniProtKB">
        <authorList>
            <consortium name="Ensembl"/>
        </authorList>
    </citation>
    <scope>IDENTIFICATION</scope>
</reference>
<dbReference type="Proteomes" id="UP000694561">
    <property type="component" value="Unplaced"/>
</dbReference>